<evidence type="ECO:0000313" key="7">
    <source>
        <dbReference type="EMBL" id="OGK30963.1"/>
    </source>
</evidence>
<keyword evidence="3 5" id="KW-1133">Transmembrane helix</keyword>
<dbReference type="InterPro" id="IPR013525">
    <property type="entry name" value="ABC2_TM"/>
</dbReference>
<dbReference type="Proteomes" id="UP000177199">
    <property type="component" value="Unassembled WGS sequence"/>
</dbReference>
<evidence type="ECO:0000256" key="2">
    <source>
        <dbReference type="ARBA" id="ARBA00022692"/>
    </source>
</evidence>
<evidence type="ECO:0000256" key="3">
    <source>
        <dbReference type="ARBA" id="ARBA00022989"/>
    </source>
</evidence>
<keyword evidence="4 5" id="KW-0472">Membrane</keyword>
<reference evidence="7 8" key="1">
    <citation type="journal article" date="2016" name="Nat. Commun.">
        <title>Thousands of microbial genomes shed light on interconnected biogeochemical processes in an aquifer system.</title>
        <authorList>
            <person name="Anantharaman K."/>
            <person name="Brown C.T."/>
            <person name="Hug L.A."/>
            <person name="Sharon I."/>
            <person name="Castelle C.J."/>
            <person name="Probst A.J."/>
            <person name="Thomas B.C."/>
            <person name="Singh A."/>
            <person name="Wilkins M.J."/>
            <person name="Karaoz U."/>
            <person name="Brodie E.L."/>
            <person name="Williams K.H."/>
            <person name="Hubbard S.S."/>
            <person name="Banfield J.F."/>
        </authorList>
    </citation>
    <scope>NUCLEOTIDE SEQUENCE [LARGE SCALE GENOMIC DNA]</scope>
</reference>
<dbReference type="PROSITE" id="PS51012">
    <property type="entry name" value="ABC_TM2"/>
    <property type="match status" value="1"/>
</dbReference>
<evidence type="ECO:0000313" key="8">
    <source>
        <dbReference type="Proteomes" id="UP000177199"/>
    </source>
</evidence>
<feature type="transmembrane region" description="Helical" evidence="5">
    <location>
        <begin position="175"/>
        <end position="197"/>
    </location>
</feature>
<evidence type="ECO:0000256" key="1">
    <source>
        <dbReference type="ARBA" id="ARBA00004141"/>
    </source>
</evidence>
<comment type="similarity">
    <text evidence="5">Belongs to the ABC-2 integral membrane protein family.</text>
</comment>
<feature type="transmembrane region" description="Helical" evidence="5">
    <location>
        <begin position="101"/>
        <end position="128"/>
    </location>
</feature>
<protein>
    <recommendedName>
        <fullName evidence="5">Transport permease protein</fullName>
    </recommendedName>
</protein>
<dbReference type="InterPro" id="IPR047817">
    <property type="entry name" value="ABC2_TM_bact-type"/>
</dbReference>
<evidence type="ECO:0000259" key="6">
    <source>
        <dbReference type="PROSITE" id="PS51012"/>
    </source>
</evidence>
<evidence type="ECO:0000256" key="4">
    <source>
        <dbReference type="ARBA" id="ARBA00023136"/>
    </source>
</evidence>
<organism evidence="7 8">
    <name type="scientific">Candidatus Roizmanbacteria bacterium RIFCSPHIGHO2_12_FULL_33_9</name>
    <dbReference type="NCBI Taxonomy" id="1802045"/>
    <lineage>
        <taxon>Bacteria</taxon>
        <taxon>Candidatus Roizmaniibacteriota</taxon>
    </lineage>
</organism>
<dbReference type="GO" id="GO:0016020">
    <property type="term" value="C:membrane"/>
    <property type="evidence" value="ECO:0007669"/>
    <property type="project" value="UniProtKB-SubCell"/>
</dbReference>
<name>A0A1F7HIR0_9BACT</name>
<sequence length="263" mass="30171">MISWRRVKSILLEEYFISKRSLEIFFDIPFFAFTSLLLAGFIASFISSSIGIIGAQYLILGMILWECLRITQYSMSVSVLWEIWSRNLSNIFISPISIVEYFISLMISSILKITIMSTMLSLIAFFFFKFNILEVGLMNLILILFNLVFFGWSTGIIILGLIFRFSTRVQAIAWGIIFLFQPLTAALYPISILPSAIQKVAFLFPPTYVFEAAREALRTSNLNWEYISTAFILNIVYLIGALILFKYLFKSSKDMGQFARNEG</sequence>
<dbReference type="EMBL" id="MFZV01000034">
    <property type="protein sequence ID" value="OGK30963.1"/>
    <property type="molecule type" value="Genomic_DNA"/>
</dbReference>
<feature type="transmembrane region" description="Helical" evidence="5">
    <location>
        <begin position="21"/>
        <end position="43"/>
    </location>
</feature>
<keyword evidence="5" id="KW-1003">Cell membrane</keyword>
<dbReference type="InterPro" id="IPR051784">
    <property type="entry name" value="Nod_factor_ABC_transporter"/>
</dbReference>
<keyword evidence="2 5" id="KW-0812">Transmembrane</keyword>
<dbReference type="AlphaFoldDB" id="A0A1F7HIR0"/>
<feature type="transmembrane region" description="Helical" evidence="5">
    <location>
        <begin position="226"/>
        <end position="249"/>
    </location>
</feature>
<dbReference type="Pfam" id="PF01061">
    <property type="entry name" value="ABC2_membrane"/>
    <property type="match status" value="1"/>
</dbReference>
<dbReference type="PANTHER" id="PTHR43229">
    <property type="entry name" value="NODULATION PROTEIN J"/>
    <property type="match status" value="1"/>
</dbReference>
<feature type="transmembrane region" description="Helical" evidence="5">
    <location>
        <begin position="140"/>
        <end position="163"/>
    </location>
</feature>
<keyword evidence="5" id="KW-0813">Transport</keyword>
<evidence type="ECO:0000256" key="5">
    <source>
        <dbReference type="RuleBase" id="RU361157"/>
    </source>
</evidence>
<comment type="subcellular location">
    <subcellularLocation>
        <location evidence="5">Cell membrane</location>
        <topology evidence="5">Multi-pass membrane protein</topology>
    </subcellularLocation>
    <subcellularLocation>
        <location evidence="1">Membrane</location>
        <topology evidence="1">Multi-pass membrane protein</topology>
    </subcellularLocation>
</comment>
<dbReference type="PANTHER" id="PTHR43229:SF2">
    <property type="entry name" value="NODULATION PROTEIN J"/>
    <property type="match status" value="1"/>
</dbReference>
<proteinExistence type="inferred from homology"/>
<dbReference type="GO" id="GO:0140359">
    <property type="term" value="F:ABC-type transporter activity"/>
    <property type="evidence" value="ECO:0007669"/>
    <property type="project" value="InterPro"/>
</dbReference>
<comment type="caution">
    <text evidence="7">The sequence shown here is derived from an EMBL/GenBank/DDBJ whole genome shotgun (WGS) entry which is preliminary data.</text>
</comment>
<feature type="transmembrane region" description="Helical" evidence="5">
    <location>
        <begin position="49"/>
        <end position="68"/>
    </location>
</feature>
<gene>
    <name evidence="7" type="ORF">A3F29_04320</name>
</gene>
<feature type="domain" description="ABC transmembrane type-2" evidence="6">
    <location>
        <begin position="22"/>
        <end position="248"/>
    </location>
</feature>
<accession>A0A1F7HIR0</accession>